<evidence type="ECO:0000313" key="3">
    <source>
        <dbReference type="Proteomes" id="UP001430679"/>
    </source>
</evidence>
<feature type="signal peptide" evidence="1">
    <location>
        <begin position="1"/>
        <end position="22"/>
    </location>
</feature>
<dbReference type="Proteomes" id="UP001430679">
    <property type="component" value="Unassembled WGS sequence"/>
</dbReference>
<feature type="chain" id="PRO_5046586106" evidence="1">
    <location>
        <begin position="23"/>
        <end position="174"/>
    </location>
</feature>
<organism evidence="2 3">
    <name type="scientific">Flavobacterium piscisymbiosum</name>
    <dbReference type="NCBI Taxonomy" id="2893753"/>
    <lineage>
        <taxon>Bacteria</taxon>
        <taxon>Pseudomonadati</taxon>
        <taxon>Bacteroidota</taxon>
        <taxon>Flavobacteriia</taxon>
        <taxon>Flavobacteriales</taxon>
        <taxon>Flavobacteriaceae</taxon>
        <taxon>Flavobacterium</taxon>
    </lineage>
</organism>
<comment type="caution">
    <text evidence="2">The sequence shown here is derived from an EMBL/GenBank/DDBJ whole genome shotgun (WGS) entry which is preliminary data.</text>
</comment>
<evidence type="ECO:0000256" key="1">
    <source>
        <dbReference type="SAM" id="SignalP"/>
    </source>
</evidence>
<gene>
    <name evidence="2" type="ORF">LNP81_02640</name>
</gene>
<keyword evidence="3" id="KW-1185">Reference proteome</keyword>
<keyword evidence="1" id="KW-0732">Signal</keyword>
<protein>
    <submittedName>
        <fullName evidence="2">Uncharacterized protein</fullName>
    </submittedName>
</protein>
<dbReference type="EMBL" id="JAJJMM010000001">
    <property type="protein sequence ID" value="MCC9061888.1"/>
    <property type="molecule type" value="Genomic_DNA"/>
</dbReference>
<evidence type="ECO:0000313" key="2">
    <source>
        <dbReference type="EMBL" id="MCC9061888.1"/>
    </source>
</evidence>
<name>A0ABS8M8P1_9FLAO</name>
<dbReference type="RefSeq" id="WP_230033227.1">
    <property type="nucleotide sequence ID" value="NZ_JAJJMM010000001.1"/>
</dbReference>
<accession>A0ABS8M8P1</accession>
<proteinExistence type="predicted"/>
<sequence>MKNKIYYIGLLFISTIIMSCSSDDSLSYKNDFESSESTWLNFKQSSNNSYKYVVVGGSVFSTYGWQTTITVSNGKIVSRNFKYLGDPTNIPAEKLEWTENESEINSHQNSGAAFPLTLDEIYAKAKEQWLVKRKNATNYFEAKNDGLISHCGYVEKGCMDDCFVGITIKSIGSL</sequence>
<dbReference type="PROSITE" id="PS51257">
    <property type="entry name" value="PROKAR_LIPOPROTEIN"/>
    <property type="match status" value="1"/>
</dbReference>
<reference evidence="2" key="1">
    <citation type="submission" date="2021-11" db="EMBL/GenBank/DDBJ databases">
        <title>Description of novel Flavobacterium species.</title>
        <authorList>
            <person name="Saticioglu I.B."/>
            <person name="Ay H."/>
            <person name="Altun S."/>
            <person name="Duman M."/>
        </authorList>
    </citation>
    <scope>NUCLEOTIDE SEQUENCE</scope>
    <source>
        <strain evidence="2">F-30</strain>
    </source>
</reference>